<feature type="transmembrane region" description="Helical" evidence="7">
    <location>
        <begin position="115"/>
        <end position="136"/>
    </location>
</feature>
<comment type="similarity">
    <text evidence="2">Belongs to the EccD/Snm4 family.</text>
</comment>
<dbReference type="InterPro" id="IPR006707">
    <property type="entry name" value="T7SS_EccD"/>
</dbReference>
<evidence type="ECO:0000256" key="3">
    <source>
        <dbReference type="ARBA" id="ARBA00022475"/>
    </source>
</evidence>
<comment type="subcellular location">
    <subcellularLocation>
        <location evidence="1">Cell membrane</location>
        <topology evidence="1">Multi-pass membrane protein</topology>
    </subcellularLocation>
</comment>
<evidence type="ECO:0000256" key="1">
    <source>
        <dbReference type="ARBA" id="ARBA00004651"/>
    </source>
</evidence>
<evidence type="ECO:0000259" key="8">
    <source>
        <dbReference type="Pfam" id="PF19053"/>
    </source>
</evidence>
<dbReference type="RefSeq" id="WP_152228596.1">
    <property type="nucleotide sequence ID" value="NZ_BAAALV010000007.1"/>
</dbReference>
<dbReference type="InterPro" id="IPR024962">
    <property type="entry name" value="YukD-like"/>
</dbReference>
<feature type="transmembrane region" description="Helical" evidence="7">
    <location>
        <begin position="253"/>
        <end position="281"/>
    </location>
</feature>
<organism evidence="9 10">
    <name type="scientific">Arthrobacter gandavensis</name>
    <dbReference type="NCBI Taxonomy" id="169960"/>
    <lineage>
        <taxon>Bacteria</taxon>
        <taxon>Bacillati</taxon>
        <taxon>Actinomycetota</taxon>
        <taxon>Actinomycetes</taxon>
        <taxon>Micrococcales</taxon>
        <taxon>Micrococcaceae</taxon>
        <taxon>Arthrobacter</taxon>
    </lineage>
</organism>
<feature type="transmembrane region" description="Helical" evidence="7">
    <location>
        <begin position="331"/>
        <end position="348"/>
    </location>
</feature>
<feature type="transmembrane region" description="Helical" evidence="7">
    <location>
        <begin position="142"/>
        <end position="160"/>
    </location>
</feature>
<dbReference type="NCBIfam" id="TIGR03920">
    <property type="entry name" value="T7SS_EccD"/>
    <property type="match status" value="1"/>
</dbReference>
<dbReference type="Pfam" id="PF19053">
    <property type="entry name" value="EccD"/>
    <property type="match status" value="1"/>
</dbReference>
<feature type="domain" description="EccD-like transmembrane" evidence="8">
    <location>
        <begin position="117"/>
        <end position="444"/>
    </location>
</feature>
<dbReference type="Proteomes" id="UP001500784">
    <property type="component" value="Unassembled WGS sequence"/>
</dbReference>
<dbReference type="InterPro" id="IPR044049">
    <property type="entry name" value="EccD_transm"/>
</dbReference>
<evidence type="ECO:0000313" key="9">
    <source>
        <dbReference type="EMBL" id="GAA1922254.1"/>
    </source>
</evidence>
<evidence type="ECO:0000256" key="5">
    <source>
        <dbReference type="ARBA" id="ARBA00022989"/>
    </source>
</evidence>
<evidence type="ECO:0000313" key="10">
    <source>
        <dbReference type="Proteomes" id="UP001500784"/>
    </source>
</evidence>
<feature type="transmembrane region" description="Helical" evidence="7">
    <location>
        <begin position="226"/>
        <end position="247"/>
    </location>
</feature>
<accession>A0ABN2PHT0</accession>
<evidence type="ECO:0000256" key="7">
    <source>
        <dbReference type="SAM" id="Phobius"/>
    </source>
</evidence>
<feature type="transmembrane region" description="Helical" evidence="7">
    <location>
        <begin position="172"/>
        <end position="192"/>
    </location>
</feature>
<dbReference type="Gene3D" id="3.10.20.90">
    <property type="entry name" value="Phosphatidylinositol 3-kinase Catalytic Subunit, Chain A, domain 1"/>
    <property type="match status" value="1"/>
</dbReference>
<evidence type="ECO:0000256" key="2">
    <source>
        <dbReference type="ARBA" id="ARBA00006162"/>
    </source>
</evidence>
<dbReference type="EMBL" id="BAAALV010000007">
    <property type="protein sequence ID" value="GAA1922254.1"/>
    <property type="molecule type" value="Genomic_DNA"/>
</dbReference>
<sequence>MAHAYTRVTLVGRQRHLDLLLPSDQPVAALMPQVLDLLGDEPAADVAAKVLVTPDGSELTPTDTLAQAEVLDGTALQLCNASEAPPAPVVYDVTDLVVAETEAVRGRWTRTWKNATAGVFAAAGLWAGAELIIAALAPQAAWWLLAALAVLAAAAGILLCRRSPSSPAGPAAIGAAWLAGLGSALHAAGFLGGTDGDYARAGLLLAGSTTVTLLALGAANRRPKAMYTGALATALTAAVWSASVVLTGTAVQAAALAGIASVLLLGLLPGLALAASGLAALDDRRAKGSQVGRPDALEAVASAHGGLVAGTAAAAASAALALWTLGTDTAQQAWSLPLLAVLTLAVFLRARAFPLAPERLALYAATAVGLAALASGSSRWFSDQPWATGVMVLVLAAAVWIALSLNLPDHAQARFRLAAKRLETLAILASVPLAAGMFGIFAQLLESF</sequence>
<feature type="transmembrane region" description="Helical" evidence="7">
    <location>
        <begin position="198"/>
        <end position="219"/>
    </location>
</feature>
<dbReference type="Pfam" id="PF08817">
    <property type="entry name" value="YukD"/>
    <property type="match status" value="1"/>
</dbReference>
<name>A0ABN2PHT0_9MICC</name>
<feature type="transmembrane region" description="Helical" evidence="7">
    <location>
        <begin position="425"/>
        <end position="445"/>
    </location>
</feature>
<feature type="transmembrane region" description="Helical" evidence="7">
    <location>
        <begin position="360"/>
        <end position="380"/>
    </location>
</feature>
<keyword evidence="10" id="KW-1185">Reference proteome</keyword>
<keyword evidence="4 7" id="KW-0812">Transmembrane</keyword>
<gene>
    <name evidence="9" type="ORF">GCM10009688_29100</name>
</gene>
<comment type="caution">
    <text evidence="9">The sequence shown here is derived from an EMBL/GenBank/DDBJ whole genome shotgun (WGS) entry which is preliminary data.</text>
</comment>
<evidence type="ECO:0000256" key="6">
    <source>
        <dbReference type="ARBA" id="ARBA00023136"/>
    </source>
</evidence>
<proteinExistence type="inferred from homology"/>
<evidence type="ECO:0000256" key="4">
    <source>
        <dbReference type="ARBA" id="ARBA00022692"/>
    </source>
</evidence>
<keyword evidence="3" id="KW-1003">Cell membrane</keyword>
<reference evidence="9 10" key="1">
    <citation type="journal article" date="2019" name="Int. J. Syst. Evol. Microbiol.">
        <title>The Global Catalogue of Microorganisms (GCM) 10K type strain sequencing project: providing services to taxonomists for standard genome sequencing and annotation.</title>
        <authorList>
            <consortium name="The Broad Institute Genomics Platform"/>
            <consortium name="The Broad Institute Genome Sequencing Center for Infectious Disease"/>
            <person name="Wu L."/>
            <person name="Ma J."/>
        </authorList>
    </citation>
    <scope>NUCLEOTIDE SEQUENCE [LARGE SCALE GENOMIC DNA]</scope>
    <source>
        <strain evidence="9 10">JCM 13316</strain>
    </source>
</reference>
<keyword evidence="6 7" id="KW-0472">Membrane</keyword>
<keyword evidence="5 7" id="KW-1133">Transmembrane helix</keyword>
<feature type="transmembrane region" description="Helical" evidence="7">
    <location>
        <begin position="302"/>
        <end position="325"/>
    </location>
</feature>
<protein>
    <recommendedName>
        <fullName evidence="8">EccD-like transmembrane domain-containing protein</fullName>
    </recommendedName>
</protein>
<feature type="transmembrane region" description="Helical" evidence="7">
    <location>
        <begin position="386"/>
        <end position="405"/>
    </location>
</feature>